<proteinExistence type="predicted"/>
<reference evidence="2 3" key="1">
    <citation type="journal article" date="2024" name="bioRxiv">
        <title>A reference genome for Trichogramma kaykai: A tiny desert-dwelling parasitoid wasp with competing sex-ratio distorters.</title>
        <authorList>
            <person name="Culotta J."/>
            <person name="Lindsey A.R."/>
        </authorList>
    </citation>
    <scope>NUCLEOTIDE SEQUENCE [LARGE SCALE GENOMIC DNA]</scope>
    <source>
        <strain evidence="2 3">KSX58</strain>
    </source>
</reference>
<dbReference type="EMBL" id="JBJJXI010000141">
    <property type="protein sequence ID" value="KAL3387024.1"/>
    <property type="molecule type" value="Genomic_DNA"/>
</dbReference>
<accession>A0ABD2W2R5</accession>
<evidence type="ECO:0000313" key="3">
    <source>
        <dbReference type="Proteomes" id="UP001627154"/>
    </source>
</evidence>
<evidence type="ECO:0000256" key="1">
    <source>
        <dbReference type="SAM" id="MobiDB-lite"/>
    </source>
</evidence>
<feature type="region of interest" description="Disordered" evidence="1">
    <location>
        <begin position="449"/>
        <end position="483"/>
    </location>
</feature>
<comment type="caution">
    <text evidence="2">The sequence shown here is derived from an EMBL/GenBank/DDBJ whole genome shotgun (WGS) entry which is preliminary data.</text>
</comment>
<dbReference type="Proteomes" id="UP001627154">
    <property type="component" value="Unassembled WGS sequence"/>
</dbReference>
<dbReference type="AlphaFoldDB" id="A0ABD2W2R5"/>
<gene>
    <name evidence="2" type="ORF">TKK_017603</name>
</gene>
<protein>
    <submittedName>
        <fullName evidence="2">Uncharacterized protein</fullName>
    </submittedName>
</protein>
<organism evidence="2 3">
    <name type="scientific">Trichogramma kaykai</name>
    <dbReference type="NCBI Taxonomy" id="54128"/>
    <lineage>
        <taxon>Eukaryota</taxon>
        <taxon>Metazoa</taxon>
        <taxon>Ecdysozoa</taxon>
        <taxon>Arthropoda</taxon>
        <taxon>Hexapoda</taxon>
        <taxon>Insecta</taxon>
        <taxon>Pterygota</taxon>
        <taxon>Neoptera</taxon>
        <taxon>Endopterygota</taxon>
        <taxon>Hymenoptera</taxon>
        <taxon>Apocrita</taxon>
        <taxon>Proctotrupomorpha</taxon>
        <taxon>Chalcidoidea</taxon>
        <taxon>Trichogrammatidae</taxon>
        <taxon>Trichogramma</taxon>
    </lineage>
</organism>
<name>A0ABD2W2R5_9HYME</name>
<evidence type="ECO:0000313" key="2">
    <source>
        <dbReference type="EMBL" id="KAL3387024.1"/>
    </source>
</evidence>
<feature type="compositionally biased region" description="Acidic residues" evidence="1">
    <location>
        <begin position="458"/>
        <end position="483"/>
    </location>
</feature>
<keyword evidence="3" id="KW-1185">Reference proteome</keyword>
<sequence>MKWSITHSIRTSLTSKLMKSCNLQRSDEIRKDLSKSSISQWSKKLNSILDYFGQCTNPFSKNLDTDKLYNIPTGQSVSEDIDLFLSSIEMEGKKQRKDFISESMDDPQSICKTSKNAIVDKLLKHQKEITYSPEKADIYVYDSHFLLETLKKVPITYSQISLQILQIITKDKKEIHIIFEKLKTPSIKDYQSCLRGEKATSYAISAENRRTVELSKLLISIQFQEKFVEFLINDWKSNKYAALCDNKTIKINFDKYYSYTAQNGIMKNSVDYNLSCYHEEVTTKIVHYIWIDYNPSFYRKSKRKAYTLLKKNVKYQKSFLKLVNCNPREITTNCEIFKNIQEFVCKIYGLVSKDVNEGRTEIFEKNYKFKLSDEKIIQNKSIGCDATSLPPTNKELIQQIYRSIYISSIWCNAHMKSPSEMKPEENGWTLIENTYEFLWFDGPMSPSLDELTNSVLENEAEEEDDDDDIRNEDNDEEESDDEE</sequence>